<dbReference type="EMBL" id="JAULSO010000003">
    <property type="protein sequence ID" value="KAK3686047.1"/>
    <property type="molecule type" value="Genomic_DNA"/>
</dbReference>
<evidence type="ECO:0000256" key="9">
    <source>
        <dbReference type="SAM" id="Phobius"/>
    </source>
</evidence>
<dbReference type="PRINTS" id="PR00385">
    <property type="entry name" value="P450"/>
</dbReference>
<feature type="compositionally biased region" description="Acidic residues" evidence="8">
    <location>
        <begin position="503"/>
        <end position="512"/>
    </location>
</feature>
<evidence type="ECO:0000256" key="6">
    <source>
        <dbReference type="PIRSR" id="PIRSR602401-1"/>
    </source>
</evidence>
<keyword evidence="7" id="KW-0560">Oxidoreductase</keyword>
<keyword evidence="9" id="KW-0812">Transmembrane</keyword>
<dbReference type="GO" id="GO:0016705">
    <property type="term" value="F:oxidoreductase activity, acting on paired donors, with incorporation or reduction of molecular oxygen"/>
    <property type="evidence" value="ECO:0007669"/>
    <property type="project" value="InterPro"/>
</dbReference>
<keyword evidence="9" id="KW-0472">Membrane</keyword>
<evidence type="ECO:0000256" key="4">
    <source>
        <dbReference type="ARBA" id="ARBA00022723"/>
    </source>
</evidence>
<feature type="compositionally biased region" description="Basic and acidic residues" evidence="8">
    <location>
        <begin position="493"/>
        <end position="502"/>
    </location>
</feature>
<dbReference type="PANTHER" id="PTHR24305:SF166">
    <property type="entry name" value="CYTOCHROME P450 12A4, MITOCHONDRIAL-RELATED"/>
    <property type="match status" value="1"/>
</dbReference>
<dbReference type="GO" id="GO:0004497">
    <property type="term" value="F:monooxygenase activity"/>
    <property type="evidence" value="ECO:0007669"/>
    <property type="project" value="UniProtKB-KW"/>
</dbReference>
<dbReference type="InterPro" id="IPR017972">
    <property type="entry name" value="Cyt_P450_CS"/>
</dbReference>
<reference evidence="10" key="1">
    <citation type="journal article" date="2023" name="Mol. Phylogenet. Evol.">
        <title>Genome-scale phylogeny and comparative genomics of the fungal order Sordariales.</title>
        <authorList>
            <person name="Hensen N."/>
            <person name="Bonometti L."/>
            <person name="Westerberg I."/>
            <person name="Brannstrom I.O."/>
            <person name="Guillou S."/>
            <person name="Cros-Aarteil S."/>
            <person name="Calhoun S."/>
            <person name="Haridas S."/>
            <person name="Kuo A."/>
            <person name="Mondo S."/>
            <person name="Pangilinan J."/>
            <person name="Riley R."/>
            <person name="LaButti K."/>
            <person name="Andreopoulos B."/>
            <person name="Lipzen A."/>
            <person name="Chen C."/>
            <person name="Yan M."/>
            <person name="Daum C."/>
            <person name="Ng V."/>
            <person name="Clum A."/>
            <person name="Steindorff A."/>
            <person name="Ohm R.A."/>
            <person name="Martin F."/>
            <person name="Silar P."/>
            <person name="Natvig D.O."/>
            <person name="Lalanne C."/>
            <person name="Gautier V."/>
            <person name="Ament-Velasquez S.L."/>
            <person name="Kruys A."/>
            <person name="Hutchinson M.I."/>
            <person name="Powell A.J."/>
            <person name="Barry K."/>
            <person name="Miller A.N."/>
            <person name="Grigoriev I.V."/>
            <person name="Debuchy R."/>
            <person name="Gladieux P."/>
            <person name="Hiltunen Thoren M."/>
            <person name="Johannesson H."/>
        </authorList>
    </citation>
    <scope>NUCLEOTIDE SEQUENCE</scope>
    <source>
        <strain evidence="10">CBS 314.62</strain>
    </source>
</reference>
<comment type="similarity">
    <text evidence="2 7">Belongs to the cytochrome P450 family.</text>
</comment>
<evidence type="ECO:0000256" key="7">
    <source>
        <dbReference type="RuleBase" id="RU000461"/>
    </source>
</evidence>
<evidence type="ECO:0000256" key="5">
    <source>
        <dbReference type="ARBA" id="ARBA00023004"/>
    </source>
</evidence>
<dbReference type="SUPFAM" id="SSF48264">
    <property type="entry name" value="Cytochrome P450"/>
    <property type="match status" value="1"/>
</dbReference>
<keyword evidence="7" id="KW-0503">Monooxygenase</keyword>
<evidence type="ECO:0000256" key="3">
    <source>
        <dbReference type="ARBA" id="ARBA00022617"/>
    </source>
</evidence>
<keyword evidence="3 6" id="KW-0349">Heme</keyword>
<dbReference type="GO" id="GO:0020037">
    <property type="term" value="F:heme binding"/>
    <property type="evidence" value="ECO:0007669"/>
    <property type="project" value="InterPro"/>
</dbReference>
<gene>
    <name evidence="10" type="ORF">B0T22DRAFT_239947</name>
</gene>
<keyword evidence="5 6" id="KW-0408">Iron</keyword>
<dbReference type="InterPro" id="IPR002401">
    <property type="entry name" value="Cyt_P450_E_grp-I"/>
</dbReference>
<proteinExistence type="inferred from homology"/>
<name>A0AAE0X6F4_9PEZI</name>
<dbReference type="Proteomes" id="UP001270362">
    <property type="component" value="Unassembled WGS sequence"/>
</dbReference>
<evidence type="ECO:0000256" key="8">
    <source>
        <dbReference type="SAM" id="MobiDB-lite"/>
    </source>
</evidence>
<accession>A0AAE0X6F4</accession>
<keyword evidence="4 6" id="KW-0479">Metal-binding</keyword>
<evidence type="ECO:0000313" key="11">
    <source>
        <dbReference type="Proteomes" id="UP001270362"/>
    </source>
</evidence>
<protein>
    <submittedName>
        <fullName evidence="10">Cytochrome P450</fullName>
    </submittedName>
</protein>
<dbReference type="InterPro" id="IPR036396">
    <property type="entry name" value="Cyt_P450_sf"/>
</dbReference>
<dbReference type="InterPro" id="IPR050121">
    <property type="entry name" value="Cytochrome_P450_monoxygenase"/>
</dbReference>
<dbReference type="InterPro" id="IPR001128">
    <property type="entry name" value="Cyt_P450"/>
</dbReference>
<keyword evidence="11" id="KW-1185">Reference proteome</keyword>
<organism evidence="10 11">
    <name type="scientific">Podospora appendiculata</name>
    <dbReference type="NCBI Taxonomy" id="314037"/>
    <lineage>
        <taxon>Eukaryota</taxon>
        <taxon>Fungi</taxon>
        <taxon>Dikarya</taxon>
        <taxon>Ascomycota</taxon>
        <taxon>Pezizomycotina</taxon>
        <taxon>Sordariomycetes</taxon>
        <taxon>Sordariomycetidae</taxon>
        <taxon>Sordariales</taxon>
        <taxon>Podosporaceae</taxon>
        <taxon>Podospora</taxon>
    </lineage>
</organism>
<dbReference type="PROSITE" id="PS00086">
    <property type="entry name" value="CYTOCHROME_P450"/>
    <property type="match status" value="1"/>
</dbReference>
<dbReference type="GO" id="GO:0005506">
    <property type="term" value="F:iron ion binding"/>
    <property type="evidence" value="ECO:0007669"/>
    <property type="project" value="InterPro"/>
</dbReference>
<feature type="transmembrane region" description="Helical" evidence="9">
    <location>
        <begin position="6"/>
        <end position="24"/>
    </location>
</feature>
<feature type="binding site" description="axial binding residue" evidence="6">
    <location>
        <position position="543"/>
    </location>
    <ligand>
        <name>heme</name>
        <dbReference type="ChEBI" id="CHEBI:30413"/>
    </ligand>
    <ligandPart>
        <name>Fe</name>
        <dbReference type="ChEBI" id="CHEBI:18248"/>
    </ligandPart>
</feature>
<comment type="caution">
    <text evidence="10">The sequence shown here is derived from an EMBL/GenBank/DDBJ whole genome shotgun (WGS) entry which is preliminary data.</text>
</comment>
<evidence type="ECO:0000313" key="10">
    <source>
        <dbReference type="EMBL" id="KAK3686047.1"/>
    </source>
</evidence>
<keyword evidence="9" id="KW-1133">Transmembrane helix</keyword>
<feature type="region of interest" description="Disordered" evidence="8">
    <location>
        <begin position="493"/>
        <end position="521"/>
    </location>
</feature>
<dbReference type="PRINTS" id="PR00463">
    <property type="entry name" value="EP450I"/>
</dbReference>
<dbReference type="PANTHER" id="PTHR24305">
    <property type="entry name" value="CYTOCHROME P450"/>
    <property type="match status" value="1"/>
</dbReference>
<dbReference type="Pfam" id="PF00067">
    <property type="entry name" value="p450"/>
    <property type="match status" value="1"/>
</dbReference>
<dbReference type="AlphaFoldDB" id="A0AAE0X6F4"/>
<dbReference type="Gene3D" id="1.10.630.10">
    <property type="entry name" value="Cytochrome P450"/>
    <property type="match status" value="1"/>
</dbReference>
<reference evidence="10" key="2">
    <citation type="submission" date="2023-06" db="EMBL/GenBank/DDBJ databases">
        <authorList>
            <consortium name="Lawrence Berkeley National Laboratory"/>
            <person name="Haridas S."/>
            <person name="Hensen N."/>
            <person name="Bonometti L."/>
            <person name="Westerberg I."/>
            <person name="Brannstrom I.O."/>
            <person name="Guillou S."/>
            <person name="Cros-Aarteil S."/>
            <person name="Calhoun S."/>
            <person name="Kuo A."/>
            <person name="Mondo S."/>
            <person name="Pangilinan J."/>
            <person name="Riley R."/>
            <person name="Labutti K."/>
            <person name="Andreopoulos B."/>
            <person name="Lipzen A."/>
            <person name="Chen C."/>
            <person name="Yanf M."/>
            <person name="Daum C."/>
            <person name="Ng V."/>
            <person name="Clum A."/>
            <person name="Steindorff A."/>
            <person name="Ohm R."/>
            <person name="Martin F."/>
            <person name="Silar P."/>
            <person name="Natvig D."/>
            <person name="Lalanne C."/>
            <person name="Gautier V."/>
            <person name="Ament-Velasquez S.L."/>
            <person name="Kruys A."/>
            <person name="Hutchinson M.I."/>
            <person name="Powell A.J."/>
            <person name="Barry K."/>
            <person name="Miller A.N."/>
            <person name="Grigoriev I.V."/>
            <person name="Debuchy R."/>
            <person name="Gladieux P."/>
            <person name="Thoren M.H."/>
            <person name="Johannesson H."/>
        </authorList>
    </citation>
    <scope>NUCLEOTIDE SEQUENCE</scope>
    <source>
        <strain evidence="10">CBS 314.62</strain>
    </source>
</reference>
<comment type="cofactor">
    <cofactor evidence="1 6">
        <name>heme</name>
        <dbReference type="ChEBI" id="CHEBI:30413"/>
    </cofactor>
</comment>
<evidence type="ECO:0000256" key="2">
    <source>
        <dbReference type="ARBA" id="ARBA00010617"/>
    </source>
</evidence>
<sequence>MVSSVLAGMGVALAFTVYVIASGWRSNIQKARKTGLPYIIVPIHPFNPAWQLTFWFWKPLIMAFPKSWWEGWLFVLLPNWEYVTRQEHFKRLGSDSFVVASPGDLTMFTNDADAIHQITMRREAFPKDVARYGVLAMFGSSVLTTEGSVWRMHRKVTSASFNEKNAAHTFAEAIRQTRGMIDLYFRMEGGTANSTKTITTLEHDTMTWALNIIGYVGFGLRLLWPGQELPEGTDPKLVKYGSHDPPPGFSLTFGESLAGVLDSIVTLLVVNWGLLKLLPFSFAKKAHVAKEDYLKYMAEFLHDKMEDVQAGSPPKDGMDIMGQLVRSKYGKGDGKDGQAKLEDSEIIGNAFIMTLAGHETTANTLHFTLLELANNPLAQRRLQKDVDRLFGDSDPSTWDYEKNVNAMLASHIGACINETLRMIPAVTQVPKIVSADSDQALVVGGEKRVLPAGMGITLVALCAQRNPHFWPTKPSERTGAATDLDDYDPERWYRVDSSRGGDSEEAEDEGEDYGGFKGENTSASMFRPARGSFIPFSDGPRSCLGRRIAMVELIAALAVIFQKYSIELAVDAWASDEQVAAMGAQERRQLYRRAQDKCRATIDEATTVITLKLNGGKHVPVRLVRRGSERFVRDEALL</sequence>
<dbReference type="CDD" id="cd11070">
    <property type="entry name" value="CYP56-like"/>
    <property type="match status" value="1"/>
</dbReference>
<evidence type="ECO:0000256" key="1">
    <source>
        <dbReference type="ARBA" id="ARBA00001971"/>
    </source>
</evidence>